<dbReference type="Proteomes" id="UP000562352">
    <property type="component" value="Unassembled WGS sequence"/>
</dbReference>
<keyword evidence="2" id="KW-1185">Reference proteome</keyword>
<name>A0A841CW81_PLAVE</name>
<sequence length="34" mass="3812">MKTEPGADAEAGCSAEWKDTWLWEVCAENARKEV</sequence>
<protein>
    <submittedName>
        <fullName evidence="1">Uncharacterized protein</fullName>
    </submittedName>
</protein>
<organism evidence="1 2">
    <name type="scientific">Planomonospora venezuelensis</name>
    <dbReference type="NCBI Taxonomy" id="1999"/>
    <lineage>
        <taxon>Bacteria</taxon>
        <taxon>Bacillati</taxon>
        <taxon>Actinomycetota</taxon>
        <taxon>Actinomycetes</taxon>
        <taxon>Streptosporangiales</taxon>
        <taxon>Streptosporangiaceae</taxon>
        <taxon>Planomonospora</taxon>
    </lineage>
</organism>
<evidence type="ECO:0000313" key="1">
    <source>
        <dbReference type="EMBL" id="MBB5962652.1"/>
    </source>
</evidence>
<reference evidence="1 2" key="1">
    <citation type="submission" date="2020-08" db="EMBL/GenBank/DDBJ databases">
        <title>Genomic Encyclopedia of Type Strains, Phase III (KMG-III): the genomes of soil and plant-associated and newly described type strains.</title>
        <authorList>
            <person name="Whitman W."/>
        </authorList>
    </citation>
    <scope>NUCLEOTIDE SEQUENCE [LARGE SCALE GENOMIC DNA]</scope>
    <source>
        <strain evidence="1 2">CECT 3303</strain>
    </source>
</reference>
<dbReference type="AlphaFoldDB" id="A0A841CW81"/>
<proteinExistence type="predicted"/>
<gene>
    <name evidence="1" type="ORF">FHS22_001920</name>
</gene>
<dbReference type="EMBL" id="JACHJJ010000005">
    <property type="protein sequence ID" value="MBB5962652.1"/>
    <property type="molecule type" value="Genomic_DNA"/>
</dbReference>
<evidence type="ECO:0000313" key="2">
    <source>
        <dbReference type="Proteomes" id="UP000562352"/>
    </source>
</evidence>
<comment type="caution">
    <text evidence="1">The sequence shown here is derived from an EMBL/GenBank/DDBJ whole genome shotgun (WGS) entry which is preliminary data.</text>
</comment>
<accession>A0A841CW81</accession>